<evidence type="ECO:0000256" key="5">
    <source>
        <dbReference type="SAM" id="MobiDB-lite"/>
    </source>
</evidence>
<dbReference type="InterPro" id="IPR016024">
    <property type="entry name" value="ARM-type_fold"/>
</dbReference>
<evidence type="ECO:0000259" key="6">
    <source>
        <dbReference type="PROSITE" id="PS50865"/>
    </source>
</evidence>
<evidence type="ECO:0000313" key="7">
    <source>
        <dbReference type="EMBL" id="TBU29362.1"/>
    </source>
</evidence>
<dbReference type="InterPro" id="IPR011989">
    <property type="entry name" value="ARM-like"/>
</dbReference>
<name>A0A4Q9MS37_9APHY</name>
<dbReference type="Gene3D" id="1.25.10.10">
    <property type="entry name" value="Leucine-rich Repeat Variant"/>
    <property type="match status" value="1"/>
</dbReference>
<proteinExistence type="predicted"/>
<gene>
    <name evidence="7" type="ORF">BD311DRAFT_777520</name>
</gene>
<keyword evidence="1" id="KW-0479">Metal-binding</keyword>
<feature type="region of interest" description="Disordered" evidence="5">
    <location>
        <begin position="1"/>
        <end position="26"/>
    </location>
</feature>
<dbReference type="Pfam" id="PF01753">
    <property type="entry name" value="zf-MYND"/>
    <property type="match status" value="1"/>
</dbReference>
<feature type="compositionally biased region" description="Low complexity" evidence="5">
    <location>
        <begin position="15"/>
        <end position="26"/>
    </location>
</feature>
<feature type="domain" description="MYND-type" evidence="6">
    <location>
        <begin position="685"/>
        <end position="730"/>
    </location>
</feature>
<dbReference type="OrthoDB" id="341421at2759"/>
<dbReference type="SUPFAM" id="SSF144232">
    <property type="entry name" value="HIT/MYND zinc finger-like"/>
    <property type="match status" value="1"/>
</dbReference>
<dbReference type="SUPFAM" id="SSF48371">
    <property type="entry name" value="ARM repeat"/>
    <property type="match status" value="1"/>
</dbReference>
<evidence type="ECO:0000256" key="1">
    <source>
        <dbReference type="ARBA" id="ARBA00022723"/>
    </source>
</evidence>
<keyword evidence="2 4" id="KW-0863">Zinc-finger</keyword>
<evidence type="ECO:0000256" key="3">
    <source>
        <dbReference type="ARBA" id="ARBA00022833"/>
    </source>
</evidence>
<dbReference type="EMBL" id="ML143413">
    <property type="protein sequence ID" value="TBU29362.1"/>
    <property type="molecule type" value="Genomic_DNA"/>
</dbReference>
<protein>
    <recommendedName>
        <fullName evidence="6">MYND-type domain-containing protein</fullName>
    </recommendedName>
</protein>
<dbReference type="GO" id="GO:0008270">
    <property type="term" value="F:zinc ion binding"/>
    <property type="evidence" value="ECO:0007669"/>
    <property type="project" value="UniProtKB-KW"/>
</dbReference>
<evidence type="ECO:0000256" key="2">
    <source>
        <dbReference type="ARBA" id="ARBA00022771"/>
    </source>
</evidence>
<keyword evidence="3" id="KW-0862">Zinc</keyword>
<sequence length="733" mass="81563">MLGPGARRNNRQKQRTSAARGSATTTPTFNIPDGFFADFDNAATWSIIMDDLCNYLELPDIGTRSGLKKVHANFNDIYRKLDSAYVGAQRRGNEKLMGGIVGIWAKMCADAILRDKLFDEGLLSKIMPLLEYDSTRHMALNALSVVTHHGGELARREIARKNPVLVRLIQAHPDDAKVIELATVTMAHATSAVLAVEDSPDKGLVKEIQVRSVLKTTVENVRKPIASHYMIDHALSLLTSATQHCPQDCKAVPQMLTLLVSCLRSTNLTARCTALGGLFRLTAEESEPDRQNFDPHKMIAAVQRRFPGNLSDLMVDYGPERCDTTLTLRSTADYQRAMMRCAQDKDLYALGRTLAMLIQRTEFAIAEGMFQADGPRGQPETIDVGLPFTMWTDALPHCARALRARGGPADLDAADVLDLKFYIIRGRIPDTIAHGQRAVDRNPELAYAYYAIAMGADHEQGLRAVKKGLKCKNVTPFVRNYMLWRAVEHAGDLGVSVLQDAKAGGSSHAEGVAFLVSAWEDAKTFTAEAPPDNRHMKTILNWYILLTIAIRGPELSEDLRELDAAKRKLDISTQFMTHLGLAINNTQMRLARQLVLKLYPKAVEEWGAWVKHFDKLETRRDRHQSISSTQADDDLAAWLDNIKPDDGSDDSAHAHRCTHPTISTNNVALYRCSWCGNPSAVLRKCGGCGQTRCVIYYMGSIPMVCSRLFSDRYCDGQCQKKHWSEHKVECKAK</sequence>
<dbReference type="AlphaFoldDB" id="A0A4Q9MS37"/>
<accession>A0A4Q9MS37</accession>
<organism evidence="7">
    <name type="scientific">Dichomitus squalens</name>
    <dbReference type="NCBI Taxonomy" id="114155"/>
    <lineage>
        <taxon>Eukaryota</taxon>
        <taxon>Fungi</taxon>
        <taxon>Dikarya</taxon>
        <taxon>Basidiomycota</taxon>
        <taxon>Agaricomycotina</taxon>
        <taxon>Agaricomycetes</taxon>
        <taxon>Polyporales</taxon>
        <taxon>Polyporaceae</taxon>
        <taxon>Dichomitus</taxon>
    </lineage>
</organism>
<dbReference type="PROSITE" id="PS50865">
    <property type="entry name" value="ZF_MYND_2"/>
    <property type="match status" value="1"/>
</dbReference>
<dbReference type="Proteomes" id="UP000292957">
    <property type="component" value="Unassembled WGS sequence"/>
</dbReference>
<dbReference type="Gene3D" id="6.10.140.2220">
    <property type="match status" value="1"/>
</dbReference>
<dbReference type="InterPro" id="IPR002893">
    <property type="entry name" value="Znf_MYND"/>
</dbReference>
<evidence type="ECO:0000256" key="4">
    <source>
        <dbReference type="PROSITE-ProRule" id="PRU00134"/>
    </source>
</evidence>
<reference evidence="7" key="1">
    <citation type="submission" date="2019-01" db="EMBL/GenBank/DDBJ databases">
        <title>Draft genome sequences of three monokaryotic isolates of the white-rot basidiomycete fungus Dichomitus squalens.</title>
        <authorList>
            <consortium name="DOE Joint Genome Institute"/>
            <person name="Lopez S.C."/>
            <person name="Andreopoulos B."/>
            <person name="Pangilinan J."/>
            <person name="Lipzen A."/>
            <person name="Riley R."/>
            <person name="Ahrendt S."/>
            <person name="Ng V."/>
            <person name="Barry K."/>
            <person name="Daum C."/>
            <person name="Grigoriev I.V."/>
            <person name="Hilden K.S."/>
            <person name="Makela M.R."/>
            <person name="de Vries R.P."/>
        </authorList>
    </citation>
    <scope>NUCLEOTIDE SEQUENCE [LARGE SCALE GENOMIC DNA]</scope>
    <source>
        <strain evidence="7">OM18370.1</strain>
    </source>
</reference>